<gene>
    <name evidence="2" type="ORF">CIPAW_12G020300</name>
</gene>
<accession>A0A8T1NRJ1</accession>
<dbReference type="AlphaFoldDB" id="A0A8T1NRJ1"/>
<comment type="caution">
    <text evidence="2">The sequence shown here is derived from an EMBL/GenBank/DDBJ whole genome shotgun (WGS) entry which is preliminary data.</text>
</comment>
<dbReference type="Proteomes" id="UP000811609">
    <property type="component" value="Chromosome 12"/>
</dbReference>
<organism evidence="2 3">
    <name type="scientific">Carya illinoinensis</name>
    <name type="common">Pecan</name>
    <dbReference type="NCBI Taxonomy" id="32201"/>
    <lineage>
        <taxon>Eukaryota</taxon>
        <taxon>Viridiplantae</taxon>
        <taxon>Streptophyta</taxon>
        <taxon>Embryophyta</taxon>
        <taxon>Tracheophyta</taxon>
        <taxon>Spermatophyta</taxon>
        <taxon>Magnoliopsida</taxon>
        <taxon>eudicotyledons</taxon>
        <taxon>Gunneridae</taxon>
        <taxon>Pentapetalae</taxon>
        <taxon>rosids</taxon>
        <taxon>fabids</taxon>
        <taxon>Fagales</taxon>
        <taxon>Juglandaceae</taxon>
        <taxon>Carya</taxon>
    </lineage>
</organism>
<keyword evidence="3" id="KW-1185">Reference proteome</keyword>
<keyword evidence="1" id="KW-0472">Membrane</keyword>
<dbReference type="EMBL" id="CM031820">
    <property type="protein sequence ID" value="KAG6633035.1"/>
    <property type="molecule type" value="Genomic_DNA"/>
</dbReference>
<keyword evidence="1" id="KW-1133">Transmembrane helix</keyword>
<evidence type="ECO:0000256" key="1">
    <source>
        <dbReference type="SAM" id="Phobius"/>
    </source>
</evidence>
<protein>
    <recommendedName>
        <fullName evidence="4">Hexosyltransferase</fullName>
    </recommendedName>
</protein>
<name>A0A8T1NRJ1_CARIL</name>
<evidence type="ECO:0000313" key="2">
    <source>
        <dbReference type="EMBL" id="KAG6633035.1"/>
    </source>
</evidence>
<proteinExistence type="predicted"/>
<feature type="transmembrane region" description="Helical" evidence="1">
    <location>
        <begin position="21"/>
        <end position="38"/>
    </location>
</feature>
<keyword evidence="1" id="KW-0812">Transmembrane</keyword>
<reference evidence="2" key="1">
    <citation type="submission" date="2020-12" db="EMBL/GenBank/DDBJ databases">
        <title>WGS assembly of Carya illinoinensis cv. Pawnee.</title>
        <authorList>
            <person name="Platts A."/>
            <person name="Shu S."/>
            <person name="Wright S."/>
            <person name="Barry K."/>
            <person name="Edger P."/>
            <person name="Pires J.C."/>
            <person name="Schmutz J."/>
        </authorList>
    </citation>
    <scope>NUCLEOTIDE SEQUENCE</scope>
    <source>
        <tissue evidence="2">Leaf</tissue>
    </source>
</reference>
<evidence type="ECO:0000313" key="3">
    <source>
        <dbReference type="Proteomes" id="UP000811609"/>
    </source>
</evidence>
<evidence type="ECO:0008006" key="4">
    <source>
        <dbReference type="Google" id="ProtNLM"/>
    </source>
</evidence>
<sequence>MELTRLQKRKREELQLQRLEYSFRILFVFCFWFWHGEYESDTMHVLTVQDMQILLRYFVSFICLEVKLGANEVSFCRAVHLHFQDWPEEDYLPYANGPGYILSSDSTLYSIRTFFLIRGCLGQITHKLSMFKMEDVSMGMWVEQFNSSKPVVYVHSLKFCQFGCIEDYCTAHYQSPRQIMCMWTKLQSQGRPQCCNMRR</sequence>